<dbReference type="AlphaFoldDB" id="A0A6A6QF74"/>
<dbReference type="PANTHER" id="PTHR36839">
    <property type="entry name" value="METALLO-BETA-LACTAMASE FAMILY PROTEIN (AFU_ORTHOLOGUE AFUA_5G12770)"/>
    <property type="match status" value="1"/>
</dbReference>
<dbReference type="OrthoDB" id="17458at2759"/>
<organism evidence="1 2">
    <name type="scientific">Lophium mytilinum</name>
    <dbReference type="NCBI Taxonomy" id="390894"/>
    <lineage>
        <taxon>Eukaryota</taxon>
        <taxon>Fungi</taxon>
        <taxon>Dikarya</taxon>
        <taxon>Ascomycota</taxon>
        <taxon>Pezizomycotina</taxon>
        <taxon>Dothideomycetes</taxon>
        <taxon>Pleosporomycetidae</taxon>
        <taxon>Mytilinidiales</taxon>
        <taxon>Mytilinidiaceae</taxon>
        <taxon>Lophium</taxon>
    </lineage>
</organism>
<accession>A0A6A6QF74</accession>
<evidence type="ECO:0008006" key="3">
    <source>
        <dbReference type="Google" id="ProtNLM"/>
    </source>
</evidence>
<sequence>MACKGTLKTSDGLLICTACGTQFEVTASSNKRECRVCDDPRQFVPPTGQTFTTLSKIREEGHQNTFVQDEVNPKLWKIFTEPQFAIGERAMLLQTSQGNVLWDLITLLNQETVDKINSLGGIAAIVISHPHYYTTYVDWALTFRCPVYTGAADFPWLERTSTLGLILRPITAHLTPILPGVTAVLCGGHFPGSLCLHWAAYSSLFIADTVVTVPSASNPEPGKRGVISYTFFWSIPNRIPLDAEAVAGIWEAVRGLEWDTTYGAFMEMDVRTGEEEVKRGTGGVKGRFEESCRIFVRAMGVEMPRSLRGKR</sequence>
<dbReference type="EMBL" id="MU004196">
    <property type="protein sequence ID" value="KAF2490674.1"/>
    <property type="molecule type" value="Genomic_DNA"/>
</dbReference>
<protein>
    <recommendedName>
        <fullName evidence="3">Metallo-beta-lactamase domain-containing protein</fullName>
    </recommendedName>
</protein>
<dbReference type="PANTHER" id="PTHR36839:SF1">
    <property type="entry name" value="METALLO-BETA-LACTAMASE FAMILY PROTEIN (AFU_ORTHOLOGUE AFUA_5G12770)"/>
    <property type="match status" value="1"/>
</dbReference>
<dbReference type="Gene3D" id="3.60.15.10">
    <property type="entry name" value="Ribonuclease Z/Hydroxyacylglutathione hydrolase-like"/>
    <property type="match status" value="1"/>
</dbReference>
<dbReference type="InterPro" id="IPR036866">
    <property type="entry name" value="RibonucZ/Hydroxyglut_hydro"/>
</dbReference>
<dbReference type="Proteomes" id="UP000799750">
    <property type="component" value="Unassembled WGS sequence"/>
</dbReference>
<dbReference type="SUPFAM" id="SSF56281">
    <property type="entry name" value="Metallo-hydrolase/oxidoreductase"/>
    <property type="match status" value="1"/>
</dbReference>
<proteinExistence type="predicted"/>
<reference evidence="1" key="1">
    <citation type="journal article" date="2020" name="Stud. Mycol.">
        <title>101 Dothideomycetes genomes: a test case for predicting lifestyles and emergence of pathogens.</title>
        <authorList>
            <person name="Haridas S."/>
            <person name="Albert R."/>
            <person name="Binder M."/>
            <person name="Bloem J."/>
            <person name="Labutti K."/>
            <person name="Salamov A."/>
            <person name="Andreopoulos B."/>
            <person name="Baker S."/>
            <person name="Barry K."/>
            <person name="Bills G."/>
            <person name="Bluhm B."/>
            <person name="Cannon C."/>
            <person name="Castanera R."/>
            <person name="Culley D."/>
            <person name="Daum C."/>
            <person name="Ezra D."/>
            <person name="Gonzalez J."/>
            <person name="Henrissat B."/>
            <person name="Kuo A."/>
            <person name="Liang C."/>
            <person name="Lipzen A."/>
            <person name="Lutzoni F."/>
            <person name="Magnuson J."/>
            <person name="Mondo S."/>
            <person name="Nolan M."/>
            <person name="Ohm R."/>
            <person name="Pangilinan J."/>
            <person name="Park H.-J."/>
            <person name="Ramirez L."/>
            <person name="Alfaro M."/>
            <person name="Sun H."/>
            <person name="Tritt A."/>
            <person name="Yoshinaga Y."/>
            <person name="Zwiers L.-H."/>
            <person name="Turgeon B."/>
            <person name="Goodwin S."/>
            <person name="Spatafora J."/>
            <person name="Crous P."/>
            <person name="Grigoriev I."/>
        </authorList>
    </citation>
    <scope>NUCLEOTIDE SEQUENCE</scope>
    <source>
        <strain evidence="1">CBS 269.34</strain>
    </source>
</reference>
<name>A0A6A6QF74_9PEZI</name>
<gene>
    <name evidence="1" type="ORF">BU16DRAFT_469749</name>
</gene>
<evidence type="ECO:0000313" key="1">
    <source>
        <dbReference type="EMBL" id="KAF2490674.1"/>
    </source>
</evidence>
<keyword evidence="2" id="KW-1185">Reference proteome</keyword>
<evidence type="ECO:0000313" key="2">
    <source>
        <dbReference type="Proteomes" id="UP000799750"/>
    </source>
</evidence>